<dbReference type="EMBL" id="DS235451">
    <property type="protein sequence ID" value="EEB15857.1"/>
    <property type="molecule type" value="Genomic_DNA"/>
</dbReference>
<dbReference type="VEuPathDB" id="VectorBase:PHUM392590"/>
<keyword evidence="1" id="KW-0193">Cuticle</keyword>
<dbReference type="PANTHER" id="PTHR10380">
    <property type="entry name" value="CUTICLE PROTEIN"/>
    <property type="match status" value="1"/>
</dbReference>
<dbReference type="EnsemblMetazoa" id="PHUM392590-RA">
    <property type="protein sequence ID" value="PHUM392590-PA"/>
    <property type="gene ID" value="PHUM392590"/>
</dbReference>
<dbReference type="PROSITE" id="PS51155">
    <property type="entry name" value="CHIT_BIND_RR_2"/>
    <property type="match status" value="2"/>
</dbReference>
<evidence type="ECO:0008006" key="7">
    <source>
        <dbReference type="Google" id="ProtNLM"/>
    </source>
</evidence>
<keyword evidence="6" id="KW-1185">Reference proteome</keyword>
<proteinExistence type="predicted"/>
<protein>
    <recommendedName>
        <fullName evidence="7">Structural constituent of cuticle</fullName>
    </recommendedName>
</protein>
<evidence type="ECO:0000313" key="4">
    <source>
        <dbReference type="EMBL" id="EEB15857.1"/>
    </source>
</evidence>
<dbReference type="EMBL" id="AAZO01004595">
    <property type="status" value="NOT_ANNOTATED_CDS"/>
    <property type="molecule type" value="Genomic_DNA"/>
</dbReference>
<dbReference type="HOGENOM" id="CLU_044899_1_0_1"/>
<reference evidence="4" key="2">
    <citation type="submission" date="2007-04" db="EMBL/GenBank/DDBJ databases">
        <title>The genome of the human body louse.</title>
        <authorList>
            <consortium name="The Human Body Louse Genome Consortium"/>
            <person name="Kirkness E."/>
            <person name="Walenz B."/>
            <person name="Hass B."/>
            <person name="Bruggner R."/>
            <person name="Strausberg R."/>
        </authorList>
    </citation>
    <scope>NUCLEOTIDE SEQUENCE</scope>
    <source>
        <strain evidence="4">USDA</strain>
    </source>
</reference>
<evidence type="ECO:0000313" key="6">
    <source>
        <dbReference type="Proteomes" id="UP000009046"/>
    </source>
</evidence>
<dbReference type="GO" id="GO:0008010">
    <property type="term" value="F:structural constituent of chitin-based larval cuticle"/>
    <property type="evidence" value="ECO:0007669"/>
    <property type="project" value="TreeGrafter"/>
</dbReference>
<feature type="chain" id="PRO_5014570187" description="Structural constituent of cuticle" evidence="3">
    <location>
        <begin position="23"/>
        <end position="399"/>
    </location>
</feature>
<evidence type="ECO:0000256" key="2">
    <source>
        <dbReference type="SAM" id="MobiDB-lite"/>
    </source>
</evidence>
<evidence type="ECO:0000256" key="1">
    <source>
        <dbReference type="PROSITE-ProRule" id="PRU00497"/>
    </source>
</evidence>
<evidence type="ECO:0000313" key="5">
    <source>
        <dbReference type="EnsemblMetazoa" id="PHUM392590-PA"/>
    </source>
</evidence>
<reference evidence="5" key="3">
    <citation type="submission" date="2021-02" db="UniProtKB">
        <authorList>
            <consortium name="EnsemblMetazoa"/>
        </authorList>
    </citation>
    <scope>IDENTIFICATION</scope>
    <source>
        <strain evidence="5">USDA</strain>
    </source>
</reference>
<dbReference type="RefSeq" id="XP_002428595.1">
    <property type="nucleotide sequence ID" value="XM_002428550.1"/>
</dbReference>
<dbReference type="eggNOG" id="ENOG502RXFN">
    <property type="taxonomic scope" value="Eukaryota"/>
</dbReference>
<dbReference type="KEGG" id="phu:Phum_PHUM392590"/>
<dbReference type="InParanoid" id="E0VR51"/>
<dbReference type="PANTHER" id="PTHR10380:SF206">
    <property type="entry name" value="GH27759P"/>
    <property type="match status" value="1"/>
</dbReference>
<dbReference type="InterPro" id="IPR050468">
    <property type="entry name" value="Cuticle_Struct_Prot"/>
</dbReference>
<gene>
    <name evidence="5" type="primary">8237657</name>
    <name evidence="4" type="ORF">Phum_PHUM392590</name>
</gene>
<dbReference type="Proteomes" id="UP000009046">
    <property type="component" value="Unassembled WGS sequence"/>
</dbReference>
<name>E0VR51_PEDHC</name>
<sequence length="399" mass="45918">MEITSLYVGLYFLAFLLHLTTCKVENQNDWNGSINNQYHIQTDEGDERYFKYQTKSGQYRKEKRLQDGTVIGTYGWIDPNGYLRLRDYVADKQGYRIVKTKLIYVGDKSKDEIPTKSINEKFLSSENGPQEELNNNYIPRRPNAHHPSQLGHENSKASAPLLYSSSKPPLAHILTDSSSGSYNVQPQSDITSQYETNNKYSNDDFGIAQVSSSPLLTTSPFRPLTVSPLPPSNYYYSDDLNDNLFLKSTNPETLQVLAPPPPIYYTALPSNSREIRRNFITTDNVNNNNNNNRGYVGNDKEEEESPQPYDGISTVENGFRYFLPRHYHEETQRKDKEERVGSFGYIDPFGIRRVIYYNSSPGKGFVHKKNNRYVGFSATPYDPRPKTNIEKHYSTFFFE</sequence>
<evidence type="ECO:0000256" key="3">
    <source>
        <dbReference type="SAM" id="SignalP"/>
    </source>
</evidence>
<dbReference type="CTD" id="8237657"/>
<dbReference type="Pfam" id="PF00379">
    <property type="entry name" value="Chitin_bind_4"/>
    <property type="match status" value="1"/>
</dbReference>
<dbReference type="AlphaFoldDB" id="E0VR51"/>
<feature type="region of interest" description="Disordered" evidence="2">
    <location>
        <begin position="125"/>
        <end position="156"/>
    </location>
</feature>
<dbReference type="GO" id="GO:0062129">
    <property type="term" value="C:chitin-based extracellular matrix"/>
    <property type="evidence" value="ECO:0007669"/>
    <property type="project" value="TreeGrafter"/>
</dbReference>
<dbReference type="FunCoup" id="E0VR51">
    <property type="interactions" value="17"/>
</dbReference>
<organism>
    <name type="scientific">Pediculus humanus subsp. corporis</name>
    <name type="common">Body louse</name>
    <dbReference type="NCBI Taxonomy" id="121224"/>
    <lineage>
        <taxon>Eukaryota</taxon>
        <taxon>Metazoa</taxon>
        <taxon>Ecdysozoa</taxon>
        <taxon>Arthropoda</taxon>
        <taxon>Hexapoda</taxon>
        <taxon>Insecta</taxon>
        <taxon>Pterygota</taxon>
        <taxon>Neoptera</taxon>
        <taxon>Paraneoptera</taxon>
        <taxon>Psocodea</taxon>
        <taxon>Troctomorpha</taxon>
        <taxon>Phthiraptera</taxon>
        <taxon>Anoplura</taxon>
        <taxon>Pediculidae</taxon>
        <taxon>Pediculus</taxon>
    </lineage>
</organism>
<feature type="compositionally biased region" description="Polar residues" evidence="2">
    <location>
        <begin position="125"/>
        <end position="137"/>
    </location>
</feature>
<reference evidence="4" key="1">
    <citation type="submission" date="2007-04" db="EMBL/GenBank/DDBJ databases">
        <title>Annotation of Pediculus humanus corporis strain USDA.</title>
        <authorList>
            <person name="Kirkness E."/>
            <person name="Hannick L."/>
            <person name="Hass B."/>
            <person name="Bruggner R."/>
            <person name="Lawson D."/>
            <person name="Bidwell S."/>
            <person name="Joardar V."/>
            <person name="Caler E."/>
            <person name="Walenz B."/>
            <person name="Inman J."/>
            <person name="Schobel S."/>
            <person name="Galinsky K."/>
            <person name="Amedeo P."/>
            <person name="Strausberg R."/>
        </authorList>
    </citation>
    <scope>NUCLEOTIDE SEQUENCE</scope>
    <source>
        <strain evidence="4">USDA</strain>
    </source>
</reference>
<dbReference type="InterPro" id="IPR000618">
    <property type="entry name" value="Insect_cuticle"/>
</dbReference>
<dbReference type="GeneID" id="8237657"/>
<dbReference type="OrthoDB" id="8251006at2759"/>
<feature type="signal peptide" evidence="3">
    <location>
        <begin position="1"/>
        <end position="22"/>
    </location>
</feature>
<accession>E0VR51</accession>
<feature type="region of interest" description="Disordered" evidence="2">
    <location>
        <begin position="282"/>
        <end position="311"/>
    </location>
</feature>
<dbReference type="OMA" id="FGHGQFG"/>
<keyword evidence="3" id="KW-0732">Signal</keyword>